<proteinExistence type="predicted"/>
<reference evidence="2" key="1">
    <citation type="submission" date="2014-04" db="EMBL/GenBank/DDBJ databases">
        <authorList>
            <person name="Wei Y."/>
            <person name="Huang G."/>
            <person name="Cheng X."/>
        </authorList>
    </citation>
    <scope>NUCLEOTIDE SEQUENCE [LARGE SCALE GENOMIC DNA]</scope>
</reference>
<dbReference type="EMBL" id="KJ755191">
    <property type="protein sequence ID" value="AJP09024.1"/>
    <property type="molecule type" value="Genomic_DNA"/>
</dbReference>
<evidence type="ECO:0000313" key="1">
    <source>
        <dbReference type="EMBL" id="AJP09024.1"/>
    </source>
</evidence>
<protein>
    <submittedName>
        <fullName evidence="1">Uncharacterized protein</fullName>
    </submittedName>
</protein>
<dbReference type="GeneID" id="41900660"/>
<name>A0A171PVE4_9VIRU</name>
<accession>A0A171PVE4</accession>
<dbReference type="RefSeq" id="YP_009701524.1">
    <property type="nucleotide sequence ID" value="NC_044938.1"/>
</dbReference>
<evidence type="ECO:0000313" key="2">
    <source>
        <dbReference type="Proteomes" id="UP000232922"/>
    </source>
</evidence>
<sequence length="243" mass="26709">MTRRLTNDEMNRILQIVKAHMFKPKQTLARDMNGIAVSVNAKVGENPDLSASFSQEEISKLIEEDGWDVATTQEVYRIISETVKIMNGAGGAGGAVVPKLYPALMSPNTITNAIPDVRAGVPSTDRTIIGDLGSLQGPEGGEWLAFFYPAHTVFEKMRMTSVVLNFSSPLTGEYGLQMLNALNPTKSVRDIHKFNGSKSSVMVIGLSEVFMQQTSVTFRLQPAPLDVKGGRPMVRMELHFEFM</sequence>
<dbReference type="Proteomes" id="UP000232922">
    <property type="component" value="Genome"/>
</dbReference>
<organism evidence="1 2">
    <name type="scientific">Heliothis virescens ascovirus 3f</name>
    <dbReference type="NCBI Taxonomy" id="328614"/>
    <lineage>
        <taxon>Viruses</taxon>
        <taxon>Varidnaviria</taxon>
        <taxon>Bamfordvirae</taxon>
        <taxon>Nucleocytoviricota</taxon>
        <taxon>Megaviricetes</taxon>
        <taxon>Pimascovirales</taxon>
        <taxon>Pimascovirales incertae sedis</taxon>
        <taxon>Ascoviridae</taxon>
        <taxon>Ascovirus</taxon>
        <taxon>Ascovirus hvav3a</taxon>
    </lineage>
</organism>
<dbReference type="KEGG" id="vg:41900660"/>